<dbReference type="GO" id="GO:0046943">
    <property type="term" value="F:carboxylic acid transmembrane transporter activity"/>
    <property type="evidence" value="ECO:0007669"/>
    <property type="project" value="TreeGrafter"/>
</dbReference>
<reference evidence="5" key="1">
    <citation type="submission" date="2022-02" db="EMBL/GenBank/DDBJ databases">
        <title>Characterization of Tn125 harboring carbapenem-resistant Acinetobacter bereziniae clinical isolates.</title>
        <authorList>
            <person name="Wong N.-K."/>
            <person name="Pan Q."/>
        </authorList>
    </citation>
    <scope>NUCLEOTIDE SEQUENCE</scope>
    <source>
        <strain evidence="5">GD03393</strain>
    </source>
</reference>
<dbReference type="CDD" id="cd17365">
    <property type="entry name" value="MFS_PcaK_like"/>
    <property type="match status" value="1"/>
</dbReference>
<proteinExistence type="predicted"/>
<dbReference type="PANTHER" id="PTHR23508:SF10">
    <property type="entry name" value="CARBOXYLIC ACID TRANSPORTER PROTEIN HOMOLOG"/>
    <property type="match status" value="1"/>
</dbReference>
<evidence type="ECO:0000313" key="6">
    <source>
        <dbReference type="Proteomes" id="UP000644140"/>
    </source>
</evidence>
<dbReference type="PROSITE" id="PS00217">
    <property type="entry name" value="SUGAR_TRANSPORT_2"/>
    <property type="match status" value="1"/>
</dbReference>
<dbReference type="EMBL" id="CP092085">
    <property type="protein sequence ID" value="UUN98823.1"/>
    <property type="molecule type" value="Genomic_DNA"/>
</dbReference>
<keyword evidence="3" id="KW-1133">Transmembrane helix</keyword>
<evidence type="ECO:0000256" key="4">
    <source>
        <dbReference type="ARBA" id="ARBA00023136"/>
    </source>
</evidence>
<evidence type="ECO:0000256" key="3">
    <source>
        <dbReference type="ARBA" id="ARBA00022989"/>
    </source>
</evidence>
<accession>A0A8I1AAX0</accession>
<dbReference type="SUPFAM" id="SSF103473">
    <property type="entry name" value="MFS general substrate transporter"/>
    <property type="match status" value="1"/>
</dbReference>
<evidence type="ECO:0000256" key="2">
    <source>
        <dbReference type="ARBA" id="ARBA00022692"/>
    </source>
</evidence>
<dbReference type="PANTHER" id="PTHR23508">
    <property type="entry name" value="CARBOXYLIC ACID TRANSPORTER PROTEIN HOMOLOG"/>
    <property type="match status" value="1"/>
</dbReference>
<dbReference type="RefSeq" id="WP_121775612.1">
    <property type="nucleotide sequence ID" value="NZ_CP066121.1"/>
</dbReference>
<dbReference type="Proteomes" id="UP000644140">
    <property type="component" value="Chromosome"/>
</dbReference>
<dbReference type="InterPro" id="IPR020846">
    <property type="entry name" value="MFS_dom"/>
</dbReference>
<organism evidence="5 6">
    <name type="scientific">Acinetobacter bereziniae</name>
    <name type="common">Acinetobacter genomosp. 10</name>
    <dbReference type="NCBI Taxonomy" id="106648"/>
    <lineage>
        <taxon>Bacteria</taxon>
        <taxon>Pseudomonadati</taxon>
        <taxon>Pseudomonadota</taxon>
        <taxon>Gammaproteobacteria</taxon>
        <taxon>Moraxellales</taxon>
        <taxon>Moraxellaceae</taxon>
        <taxon>Acinetobacter</taxon>
    </lineage>
</organism>
<protein>
    <submittedName>
        <fullName evidence="5">Aromatic acid/H+ symport family MFS transporter</fullName>
    </submittedName>
</protein>
<dbReference type="Pfam" id="PF07690">
    <property type="entry name" value="MFS_1"/>
    <property type="match status" value="1"/>
</dbReference>
<evidence type="ECO:0000313" key="5">
    <source>
        <dbReference type="EMBL" id="UUN98823.1"/>
    </source>
</evidence>
<dbReference type="GO" id="GO:0005886">
    <property type="term" value="C:plasma membrane"/>
    <property type="evidence" value="ECO:0007669"/>
    <property type="project" value="TreeGrafter"/>
</dbReference>
<dbReference type="InterPro" id="IPR011701">
    <property type="entry name" value="MFS"/>
</dbReference>
<dbReference type="AlphaFoldDB" id="A0A8I1AAX0"/>
<dbReference type="Gene3D" id="1.20.1250.20">
    <property type="entry name" value="MFS general substrate transporter like domains"/>
    <property type="match status" value="2"/>
</dbReference>
<keyword evidence="4" id="KW-0472">Membrane</keyword>
<dbReference type="InterPro" id="IPR005829">
    <property type="entry name" value="Sugar_transporter_CS"/>
</dbReference>
<dbReference type="InterPro" id="IPR036259">
    <property type="entry name" value="MFS_trans_sf"/>
</dbReference>
<name>A0A8I1AAX0_ACIBZ</name>
<dbReference type="PROSITE" id="PS50850">
    <property type="entry name" value="MFS"/>
    <property type="match status" value="1"/>
</dbReference>
<evidence type="ECO:0000256" key="1">
    <source>
        <dbReference type="ARBA" id="ARBA00004141"/>
    </source>
</evidence>
<gene>
    <name evidence="5" type="ORF">I9054_005060</name>
</gene>
<dbReference type="PROSITE" id="PS00216">
    <property type="entry name" value="SUGAR_TRANSPORT_1"/>
    <property type="match status" value="1"/>
</dbReference>
<sequence>MKIILDIQQAVDTRKLSLQQWIIFILCFLVILADGIDTGVVGFIAPALLDDWGITKNDLRPVMSVALIGMAIGAIFAGILADKIGRKWVIIGSAFIFGVLTILTGTSNNTTEMVIYRFLTGLGLGAAMPNAATLVSEYMPARRRAWMVNLLFCALPLGITIGGVLSAGLLSNHGWKMVLYIGGTIPIVVAFISIFILKESLHFLIKKQGQVEALEIVKNIQGKFIDAKLVPVKSLDADLNENTTNPVGLVVGKFFVPSAMMWLCCFMSLLVFYVLTSWMPTLLKESGFTPEQFSLVTAVFPFGGVAGTILIGWFMSKFEVNKTITITYFISAVLFVVTGFLTQNIYLLALFIFLAGAGLVGAQSSLPSLAAIFYPAECRGVGVSWMHGLGRFGAIFGAFFGAYIFTFNLGMNGIFFVLALPILISALALYFKGRYSNSKVTIPQTSKA</sequence>
<comment type="subcellular location">
    <subcellularLocation>
        <location evidence="1">Membrane</location>
        <topology evidence="1">Multi-pass membrane protein</topology>
    </subcellularLocation>
</comment>
<keyword evidence="2" id="KW-0812">Transmembrane</keyword>